<keyword evidence="3" id="KW-0238">DNA-binding</keyword>
<proteinExistence type="inferred from homology"/>
<dbReference type="EMBL" id="CABEEZ010000144">
    <property type="protein sequence ID" value="VTR57477.1"/>
    <property type="molecule type" value="Genomic_DNA"/>
</dbReference>
<reference evidence="6" key="1">
    <citation type="submission" date="2019-05" db="EMBL/GenBank/DDBJ databases">
        <authorList>
            <consortium name="Pathogen Informatics"/>
        </authorList>
    </citation>
    <scope>NUCLEOTIDE SEQUENCE [LARGE SCALE GENOMIC DNA]</scope>
    <source>
        <strain evidence="6">NCTC12965</strain>
    </source>
</reference>
<evidence type="ECO:0000256" key="3">
    <source>
        <dbReference type="ARBA" id="ARBA00023125"/>
    </source>
</evidence>
<dbReference type="GO" id="GO:0003677">
    <property type="term" value="F:DNA binding"/>
    <property type="evidence" value="ECO:0007669"/>
    <property type="project" value="UniProtKB-KW"/>
</dbReference>
<protein>
    <submittedName>
        <fullName evidence="6">Prophage CPS-53 integrase</fullName>
    </submittedName>
</protein>
<evidence type="ECO:0000313" key="6">
    <source>
        <dbReference type="EMBL" id="VTR57477.1"/>
    </source>
</evidence>
<dbReference type="PANTHER" id="PTHR30629">
    <property type="entry name" value="PROPHAGE INTEGRASE"/>
    <property type="match status" value="1"/>
</dbReference>
<dbReference type="InterPro" id="IPR010998">
    <property type="entry name" value="Integrase_recombinase_N"/>
</dbReference>
<organism evidence="6">
    <name type="scientific">Serratia fonticola</name>
    <dbReference type="NCBI Taxonomy" id="47917"/>
    <lineage>
        <taxon>Bacteria</taxon>
        <taxon>Pseudomonadati</taxon>
        <taxon>Pseudomonadota</taxon>
        <taxon>Gammaproteobacteria</taxon>
        <taxon>Enterobacterales</taxon>
        <taxon>Yersiniaceae</taxon>
        <taxon>Serratia</taxon>
    </lineage>
</organism>
<sequence length="171" mass="19232">MAHAIWRYKYTLGGEDKLLTLGTYPAVSLAQARERHAEAHSQVVNGIDPNQSRKIAKLAKMVRKKITFQQAASVLYQQRVQDVPGNKEQFSTLMARLERDVFPYIGARPVLEITPVELITVLLRKEQISGSTPETQIIRNFCADVIRAVIIKGDAHMELMPVSPLAKPEKQ</sequence>
<evidence type="ECO:0000259" key="4">
    <source>
        <dbReference type="Pfam" id="PF13356"/>
    </source>
</evidence>
<evidence type="ECO:0000259" key="5">
    <source>
        <dbReference type="Pfam" id="PF22022"/>
    </source>
</evidence>
<dbReference type="AlphaFoldDB" id="A0A4U9WEB9"/>
<dbReference type="InterPro" id="IPR038488">
    <property type="entry name" value="Integrase_DNA-bd_sf"/>
</dbReference>
<dbReference type="Pfam" id="PF13356">
    <property type="entry name" value="Arm-DNA-bind_3"/>
    <property type="match status" value="1"/>
</dbReference>
<dbReference type="InterPro" id="IPR050808">
    <property type="entry name" value="Phage_Integrase"/>
</dbReference>
<accession>A0A4U9WEB9</accession>
<feature type="domain" description="Integrase DNA-binding" evidence="4">
    <location>
        <begin position="5"/>
        <end position="54"/>
    </location>
</feature>
<dbReference type="GO" id="GO:0015074">
    <property type="term" value="P:DNA integration"/>
    <property type="evidence" value="ECO:0007669"/>
    <property type="project" value="UniProtKB-KW"/>
</dbReference>
<dbReference type="Gene3D" id="1.10.150.130">
    <property type="match status" value="1"/>
</dbReference>
<dbReference type="InterPro" id="IPR025166">
    <property type="entry name" value="Integrase_DNA_bind_dom"/>
</dbReference>
<gene>
    <name evidence="6" type="primary">intS_3</name>
    <name evidence="6" type="ORF">NCTC12965_07372</name>
</gene>
<evidence type="ECO:0000256" key="1">
    <source>
        <dbReference type="ARBA" id="ARBA00008857"/>
    </source>
</evidence>
<name>A0A4U9WEB9_SERFO</name>
<dbReference type="Pfam" id="PF22022">
    <property type="entry name" value="Phage_int_M"/>
    <property type="match status" value="1"/>
</dbReference>
<comment type="similarity">
    <text evidence="1">Belongs to the 'phage' integrase family.</text>
</comment>
<keyword evidence="2" id="KW-0229">DNA integration</keyword>
<feature type="domain" description="Phage integrase central" evidence="5">
    <location>
        <begin position="68"/>
        <end position="156"/>
    </location>
</feature>
<dbReference type="Gene3D" id="3.30.160.390">
    <property type="entry name" value="Integrase, DNA-binding domain"/>
    <property type="match status" value="1"/>
</dbReference>
<dbReference type="PANTHER" id="PTHR30629:SF2">
    <property type="entry name" value="PROPHAGE INTEGRASE INTS-RELATED"/>
    <property type="match status" value="1"/>
</dbReference>
<evidence type="ECO:0000256" key="2">
    <source>
        <dbReference type="ARBA" id="ARBA00022908"/>
    </source>
</evidence>
<dbReference type="InterPro" id="IPR053876">
    <property type="entry name" value="Phage_int_M"/>
</dbReference>